<dbReference type="InterPro" id="IPR039494">
    <property type="entry name" value="F8A"/>
</dbReference>
<name>A0A8S9YHI8_9TREM</name>
<organism evidence="2 3">
    <name type="scientific">Paragonimus skrjabini miyazakii</name>
    <dbReference type="NCBI Taxonomy" id="59628"/>
    <lineage>
        <taxon>Eukaryota</taxon>
        <taxon>Metazoa</taxon>
        <taxon>Spiralia</taxon>
        <taxon>Lophotrochozoa</taxon>
        <taxon>Platyhelminthes</taxon>
        <taxon>Trematoda</taxon>
        <taxon>Digenea</taxon>
        <taxon>Plagiorchiida</taxon>
        <taxon>Troglotremata</taxon>
        <taxon>Troglotrematidae</taxon>
        <taxon>Paragonimus</taxon>
    </lineage>
</organism>
<dbReference type="OrthoDB" id="10249246at2759"/>
<keyword evidence="3" id="KW-1185">Reference proteome</keyword>
<keyword evidence="1" id="KW-1133">Transmembrane helix</keyword>
<dbReference type="InterPro" id="IPR011990">
    <property type="entry name" value="TPR-like_helical_dom_sf"/>
</dbReference>
<dbReference type="GO" id="GO:0005769">
    <property type="term" value="C:early endosome"/>
    <property type="evidence" value="ECO:0007669"/>
    <property type="project" value="TreeGrafter"/>
</dbReference>
<evidence type="ECO:0000313" key="2">
    <source>
        <dbReference type="EMBL" id="KAF7234906.1"/>
    </source>
</evidence>
<dbReference type="PANTHER" id="PTHR16797">
    <property type="entry name" value="FACTOR VIII-ASSOCIATED GENE 1"/>
    <property type="match status" value="1"/>
</dbReference>
<dbReference type="Gene3D" id="1.25.40.10">
    <property type="entry name" value="Tetratricopeptide repeat domain"/>
    <property type="match status" value="1"/>
</dbReference>
<protein>
    <recommendedName>
        <fullName evidence="4">Factor VIII intron 22 protein</fullName>
    </recommendedName>
</protein>
<feature type="transmembrane region" description="Helical" evidence="1">
    <location>
        <begin position="244"/>
        <end position="266"/>
    </location>
</feature>
<dbReference type="SUPFAM" id="SSF48452">
    <property type="entry name" value="TPR-like"/>
    <property type="match status" value="1"/>
</dbReference>
<proteinExistence type="predicted"/>
<evidence type="ECO:0000313" key="3">
    <source>
        <dbReference type="Proteomes" id="UP000822476"/>
    </source>
</evidence>
<sequence>MKWNTLCLKWYRARPFKGFVFKRGDKMDIDLDYAHIYKTLNSDAKSRGFFRKSNRGCGSSDTFEACVSKNLAAQECPDLAAVFLLGKARCESTANNTLAEASSLFTAARYFLQAEDKLDRINAVSYEENLDCSTMCLLRAAKIYESGELFTLAASVYIYLSDSLMHRRRWCEAIPHLKRLSEILGRDLVCHLQILCKMARCQLHLRDWPGALNTFLRMQVLLENTDCGSCSVELHSHYWTTTEVFRVILILLTTVLCTFNYAPVYFQPPPKLTNLLQSAYSLDSYIGDIGLSDELAQSNALDERIFLYLQSLVLAYRTGDIIEVEMTLSTLQSFLDLGQRDLLRPLLDDFTNPLADMTC</sequence>
<reference evidence="2" key="1">
    <citation type="submission" date="2019-07" db="EMBL/GenBank/DDBJ databases">
        <title>Annotation for the trematode Paragonimus miyazaki's.</title>
        <authorList>
            <person name="Choi Y.-J."/>
        </authorList>
    </citation>
    <scope>NUCLEOTIDE SEQUENCE</scope>
    <source>
        <strain evidence="2">Japan</strain>
    </source>
</reference>
<dbReference type="AlphaFoldDB" id="A0A8S9YHI8"/>
<evidence type="ECO:0000256" key="1">
    <source>
        <dbReference type="SAM" id="Phobius"/>
    </source>
</evidence>
<accession>A0A8S9YHI8</accession>
<dbReference type="Proteomes" id="UP000822476">
    <property type="component" value="Unassembled WGS sequence"/>
</dbReference>
<dbReference type="PANTHER" id="PTHR16797:SF4">
    <property type="entry name" value="40-KDA HUNTINGTIN-ASSOCIATED PROTEIN"/>
    <property type="match status" value="1"/>
</dbReference>
<dbReference type="EMBL" id="JTDE01008507">
    <property type="protein sequence ID" value="KAF7234906.1"/>
    <property type="molecule type" value="Genomic_DNA"/>
</dbReference>
<keyword evidence="1" id="KW-0472">Membrane</keyword>
<dbReference type="GO" id="GO:0099518">
    <property type="term" value="P:vesicle cytoskeletal trafficking"/>
    <property type="evidence" value="ECO:0007669"/>
    <property type="project" value="TreeGrafter"/>
</dbReference>
<keyword evidence="1" id="KW-0812">Transmembrane</keyword>
<comment type="caution">
    <text evidence="2">The sequence shown here is derived from an EMBL/GenBank/DDBJ whole genome shotgun (WGS) entry which is preliminary data.</text>
</comment>
<gene>
    <name evidence="2" type="ORF">EG68_11009</name>
</gene>
<evidence type="ECO:0008006" key="4">
    <source>
        <dbReference type="Google" id="ProtNLM"/>
    </source>
</evidence>